<dbReference type="AlphaFoldDB" id="L8P587"/>
<evidence type="ECO:0000313" key="2">
    <source>
        <dbReference type="EMBL" id="ELS51273.1"/>
    </source>
</evidence>
<name>L8P587_STRVR</name>
<feature type="compositionally biased region" description="Basic and acidic residues" evidence="1">
    <location>
        <begin position="45"/>
        <end position="61"/>
    </location>
</feature>
<gene>
    <name evidence="2" type="ORF">STVIR_7747</name>
</gene>
<dbReference type="PATRIC" id="fig|1160705.3.peg.7660"/>
<reference evidence="2 3" key="1">
    <citation type="journal article" date="2013" name="Genome Announc.">
        <title>Draft Genome Sequence of Streptomyces viridochromogenes Strain Tu57, Producer of Avilamycin.</title>
        <authorList>
            <person name="Gruning B.A."/>
            <person name="Erxleben A."/>
            <person name="Hahnlein A."/>
            <person name="Gunther S."/>
        </authorList>
    </citation>
    <scope>NUCLEOTIDE SEQUENCE [LARGE SCALE GENOMIC DNA]</scope>
    <source>
        <strain evidence="2 3">Tue57</strain>
    </source>
</reference>
<evidence type="ECO:0000313" key="3">
    <source>
        <dbReference type="Proteomes" id="UP000011205"/>
    </source>
</evidence>
<protein>
    <submittedName>
        <fullName evidence="2">Uncharacterized protein</fullName>
    </submittedName>
</protein>
<dbReference type="RefSeq" id="WP_004003211.1">
    <property type="nucleotide sequence ID" value="NZ_AMLP01000237.1"/>
</dbReference>
<sequence>MDTLLGTLVGLVAAVAVPDRRWQRVVRTERTGPRTLAATGRRQGPRRDQRAGSETTEGVRP</sequence>
<proteinExistence type="predicted"/>
<evidence type="ECO:0000256" key="1">
    <source>
        <dbReference type="SAM" id="MobiDB-lite"/>
    </source>
</evidence>
<feature type="region of interest" description="Disordered" evidence="1">
    <location>
        <begin position="29"/>
        <end position="61"/>
    </location>
</feature>
<accession>L8P587</accession>
<organism evidence="2 3">
    <name type="scientific">Streptomyces viridochromogenes Tue57</name>
    <dbReference type="NCBI Taxonomy" id="1160705"/>
    <lineage>
        <taxon>Bacteria</taxon>
        <taxon>Bacillati</taxon>
        <taxon>Actinomycetota</taxon>
        <taxon>Actinomycetes</taxon>
        <taxon>Kitasatosporales</taxon>
        <taxon>Streptomycetaceae</taxon>
        <taxon>Streptomyces</taxon>
    </lineage>
</organism>
<dbReference type="EMBL" id="AMLP01000237">
    <property type="protein sequence ID" value="ELS51273.1"/>
    <property type="molecule type" value="Genomic_DNA"/>
</dbReference>
<comment type="caution">
    <text evidence="2">The sequence shown here is derived from an EMBL/GenBank/DDBJ whole genome shotgun (WGS) entry which is preliminary data.</text>
</comment>
<dbReference type="Proteomes" id="UP000011205">
    <property type="component" value="Unassembled WGS sequence"/>
</dbReference>